<dbReference type="InterPro" id="IPR036583">
    <property type="entry name" value="23S_rRNA_IVS_sf"/>
</dbReference>
<evidence type="ECO:0000313" key="1">
    <source>
        <dbReference type="EMBL" id="PRC92626.1"/>
    </source>
</evidence>
<comment type="caution">
    <text evidence="1">The sequence shown here is derived from an EMBL/GenBank/DDBJ whole genome shotgun (WGS) entry which is preliminary data.</text>
</comment>
<dbReference type="OrthoDB" id="9150432at2"/>
<keyword evidence="2" id="KW-1185">Reference proteome</keyword>
<reference evidence="1 2" key="1">
    <citation type="submission" date="2018-02" db="EMBL/GenBank/DDBJ databases">
        <title>Solimicrobium silvestre gen. nov., sp. nov., isolated from alpine forest soil.</title>
        <authorList>
            <person name="Margesin R."/>
            <person name="Albuquerque L."/>
            <person name="Zhang D.-C."/>
            <person name="Froufe H.J.C."/>
            <person name="Severino R."/>
            <person name="Roxo I."/>
            <person name="Egas C."/>
            <person name="Da Costa M.S."/>
        </authorList>
    </citation>
    <scope>NUCLEOTIDE SEQUENCE [LARGE SCALE GENOMIC DNA]</scope>
    <source>
        <strain evidence="1 2">S20-91</strain>
    </source>
</reference>
<accession>A0A2S9GY90</accession>
<name>A0A2S9GY90_9BURK</name>
<proteinExistence type="predicted"/>
<organism evidence="1 2">
    <name type="scientific">Solimicrobium silvestre</name>
    <dbReference type="NCBI Taxonomy" id="2099400"/>
    <lineage>
        <taxon>Bacteria</taxon>
        <taxon>Pseudomonadati</taxon>
        <taxon>Pseudomonadota</taxon>
        <taxon>Betaproteobacteria</taxon>
        <taxon>Burkholderiales</taxon>
        <taxon>Oxalobacteraceae</taxon>
        <taxon>Solimicrobium</taxon>
    </lineage>
</organism>
<gene>
    <name evidence="1" type="ORF">S2091_2681</name>
</gene>
<sequence length="281" mass="31070">MNTVRPTKDEQQQFRISSFKGIDVGLGQADPVASISAKLEAQYPNHLILVQAGKFLHGYDKSAHALSVLKQYKVQLVGTTDAPHIRVGFPSSNFKKRLWSIVNDFQIPYVVALGTKASGHDIFVSDNFQGKSSVLSAISNDVVSQVIYDLQQRGEINKVTTKQILSNPDSSGFKLKSQAQDLDLHLTQDIIKMPRDIRVTFGENIRVCMARIMRGIFAYGLEVQKSALLNKISADIDLLKHYLAQAARLNNLKFAFEHRVGLAVELGRLLGGVIRAAKVPS</sequence>
<dbReference type="Proteomes" id="UP000237839">
    <property type="component" value="Unassembled WGS sequence"/>
</dbReference>
<dbReference type="AlphaFoldDB" id="A0A2S9GY90"/>
<dbReference type="RefSeq" id="WP_105532441.1">
    <property type="nucleotide sequence ID" value="NZ_PUGF01000012.1"/>
</dbReference>
<dbReference type="EMBL" id="PUGF01000012">
    <property type="protein sequence ID" value="PRC92626.1"/>
    <property type="molecule type" value="Genomic_DNA"/>
</dbReference>
<evidence type="ECO:0000313" key="2">
    <source>
        <dbReference type="Proteomes" id="UP000237839"/>
    </source>
</evidence>
<dbReference type="Gene3D" id="1.20.1440.60">
    <property type="entry name" value="23S rRNA-intervening sequence"/>
    <property type="match status" value="1"/>
</dbReference>
<protein>
    <submittedName>
        <fullName evidence="1">Uncharacterized protein</fullName>
    </submittedName>
</protein>